<reference evidence="2" key="1">
    <citation type="journal article" date="2023" name="G3 (Bethesda)">
        <title>A reference genome for the long-term kleptoplast-retaining sea slug Elysia crispata morphotype clarki.</title>
        <authorList>
            <person name="Eastman K.E."/>
            <person name="Pendleton A.L."/>
            <person name="Shaikh M.A."/>
            <person name="Suttiyut T."/>
            <person name="Ogas R."/>
            <person name="Tomko P."/>
            <person name="Gavelis G."/>
            <person name="Widhalm J.R."/>
            <person name="Wisecaver J.H."/>
        </authorList>
    </citation>
    <scope>NUCLEOTIDE SEQUENCE</scope>
    <source>
        <strain evidence="2">ECLA1</strain>
    </source>
</reference>
<evidence type="ECO:0000313" key="2">
    <source>
        <dbReference type="EMBL" id="KAK3804366.1"/>
    </source>
</evidence>
<feature type="compositionally biased region" description="Polar residues" evidence="1">
    <location>
        <begin position="49"/>
        <end position="72"/>
    </location>
</feature>
<dbReference type="AlphaFoldDB" id="A0AAE1BG56"/>
<keyword evidence="3" id="KW-1185">Reference proteome</keyword>
<evidence type="ECO:0000313" key="3">
    <source>
        <dbReference type="Proteomes" id="UP001283361"/>
    </source>
</evidence>
<dbReference type="EMBL" id="JAWDGP010000016">
    <property type="protein sequence ID" value="KAK3804366.1"/>
    <property type="molecule type" value="Genomic_DNA"/>
</dbReference>
<organism evidence="2 3">
    <name type="scientific">Elysia crispata</name>
    <name type="common">lettuce slug</name>
    <dbReference type="NCBI Taxonomy" id="231223"/>
    <lineage>
        <taxon>Eukaryota</taxon>
        <taxon>Metazoa</taxon>
        <taxon>Spiralia</taxon>
        <taxon>Lophotrochozoa</taxon>
        <taxon>Mollusca</taxon>
        <taxon>Gastropoda</taxon>
        <taxon>Heterobranchia</taxon>
        <taxon>Euthyneura</taxon>
        <taxon>Panpulmonata</taxon>
        <taxon>Sacoglossa</taxon>
        <taxon>Placobranchoidea</taxon>
        <taxon>Plakobranchidae</taxon>
        <taxon>Elysia</taxon>
    </lineage>
</organism>
<name>A0AAE1BG56_9GAST</name>
<protein>
    <submittedName>
        <fullName evidence="2">Uncharacterized protein</fullName>
    </submittedName>
</protein>
<evidence type="ECO:0000256" key="1">
    <source>
        <dbReference type="SAM" id="MobiDB-lite"/>
    </source>
</evidence>
<feature type="region of interest" description="Disordered" evidence="1">
    <location>
        <begin position="21"/>
        <end position="74"/>
    </location>
</feature>
<accession>A0AAE1BG56</accession>
<comment type="caution">
    <text evidence="2">The sequence shown here is derived from an EMBL/GenBank/DDBJ whole genome shotgun (WGS) entry which is preliminary data.</text>
</comment>
<dbReference type="Proteomes" id="UP001283361">
    <property type="component" value="Unassembled WGS sequence"/>
</dbReference>
<gene>
    <name evidence="2" type="ORF">RRG08_059336</name>
</gene>
<proteinExistence type="predicted"/>
<feature type="compositionally biased region" description="Basic and acidic residues" evidence="1">
    <location>
        <begin position="39"/>
        <end position="48"/>
    </location>
</feature>
<sequence>MDPMVFDEEIGIFRRDHKNLALQGLPPEPEISFKKRGPAKGDAEDESRPTTLSIGEQSAVTRPENRQTSTPGLDSGIIFTIYEYGQRQRASPQ</sequence>